<dbReference type="EMBL" id="JACEIK010017429">
    <property type="protein sequence ID" value="MCE5165855.1"/>
    <property type="molecule type" value="Genomic_DNA"/>
</dbReference>
<feature type="compositionally biased region" description="Basic residues" evidence="1">
    <location>
        <begin position="1"/>
        <end position="11"/>
    </location>
</feature>
<evidence type="ECO:0000313" key="3">
    <source>
        <dbReference type="Proteomes" id="UP000823775"/>
    </source>
</evidence>
<sequence length="168" mass="18547">MKSDKKSKKKNAAANDSEVTEGDVKAIEHDLCSKEEKLSFKGTRKEKDKAKMETKAPGESEDSDIKRKKERGCEKQPGKSSKDGCRVAVKKKLKNEQETLIMHDASLDTKTIAHKSATLAVEMLSEGSGGNLTDKVKWKKRKKDDRKKEDGQVDIVAGVIQGDVSADE</sequence>
<gene>
    <name evidence="2" type="ORF">HAX54_012679</name>
</gene>
<reference evidence="2 3" key="1">
    <citation type="journal article" date="2021" name="BMC Genomics">
        <title>Datura genome reveals duplications of psychoactive alkaloid biosynthetic genes and high mutation rate following tissue culture.</title>
        <authorList>
            <person name="Rajewski A."/>
            <person name="Carter-House D."/>
            <person name="Stajich J."/>
            <person name="Litt A."/>
        </authorList>
    </citation>
    <scope>NUCLEOTIDE SEQUENCE [LARGE SCALE GENOMIC DNA]</scope>
    <source>
        <strain evidence="2">AR-01</strain>
    </source>
</reference>
<feature type="compositionally biased region" description="Basic and acidic residues" evidence="1">
    <location>
        <begin position="22"/>
        <end position="85"/>
    </location>
</feature>
<evidence type="ECO:0000313" key="2">
    <source>
        <dbReference type="EMBL" id="MCE5165855.1"/>
    </source>
</evidence>
<proteinExistence type="predicted"/>
<keyword evidence="3" id="KW-1185">Reference proteome</keyword>
<feature type="region of interest" description="Disordered" evidence="1">
    <location>
        <begin position="1"/>
        <end position="85"/>
    </location>
</feature>
<dbReference type="Proteomes" id="UP000823775">
    <property type="component" value="Unassembled WGS sequence"/>
</dbReference>
<name>A0ABS8Y5K0_DATST</name>
<evidence type="ECO:0000256" key="1">
    <source>
        <dbReference type="SAM" id="MobiDB-lite"/>
    </source>
</evidence>
<accession>A0ABS8Y5K0</accession>
<feature type="region of interest" description="Disordered" evidence="1">
    <location>
        <begin position="127"/>
        <end position="150"/>
    </location>
</feature>
<comment type="caution">
    <text evidence="2">The sequence shown here is derived from an EMBL/GenBank/DDBJ whole genome shotgun (WGS) entry which is preliminary data.</text>
</comment>
<protein>
    <submittedName>
        <fullName evidence="2">Uncharacterized protein</fullName>
    </submittedName>
</protein>
<feature type="non-terminal residue" evidence="2">
    <location>
        <position position="168"/>
    </location>
</feature>
<organism evidence="2 3">
    <name type="scientific">Datura stramonium</name>
    <name type="common">Jimsonweed</name>
    <name type="synonym">Common thornapple</name>
    <dbReference type="NCBI Taxonomy" id="4076"/>
    <lineage>
        <taxon>Eukaryota</taxon>
        <taxon>Viridiplantae</taxon>
        <taxon>Streptophyta</taxon>
        <taxon>Embryophyta</taxon>
        <taxon>Tracheophyta</taxon>
        <taxon>Spermatophyta</taxon>
        <taxon>Magnoliopsida</taxon>
        <taxon>eudicotyledons</taxon>
        <taxon>Gunneridae</taxon>
        <taxon>Pentapetalae</taxon>
        <taxon>asterids</taxon>
        <taxon>lamiids</taxon>
        <taxon>Solanales</taxon>
        <taxon>Solanaceae</taxon>
        <taxon>Solanoideae</taxon>
        <taxon>Datureae</taxon>
        <taxon>Datura</taxon>
    </lineage>
</organism>